<comment type="catalytic activity">
    <reaction evidence="8">
        <text>adenosine + H2O + H(+) = inosine + NH4(+)</text>
        <dbReference type="Rhea" id="RHEA:24408"/>
        <dbReference type="ChEBI" id="CHEBI:15377"/>
        <dbReference type="ChEBI" id="CHEBI:15378"/>
        <dbReference type="ChEBI" id="CHEBI:16335"/>
        <dbReference type="ChEBI" id="CHEBI:17596"/>
        <dbReference type="ChEBI" id="CHEBI:28938"/>
        <dbReference type="EC" id="3.5.4.4"/>
    </reaction>
    <physiologicalReaction direction="left-to-right" evidence="8">
        <dbReference type="Rhea" id="RHEA:24409"/>
    </physiologicalReaction>
</comment>
<proteinExistence type="inferred from homology"/>
<evidence type="ECO:0000256" key="6">
    <source>
        <dbReference type="ARBA" id="ARBA00022801"/>
    </source>
</evidence>
<dbReference type="GO" id="GO:0005507">
    <property type="term" value="F:copper ion binding"/>
    <property type="evidence" value="ECO:0007669"/>
    <property type="project" value="TreeGrafter"/>
</dbReference>
<evidence type="ECO:0000256" key="7">
    <source>
        <dbReference type="ARBA" id="ARBA00022833"/>
    </source>
</evidence>
<dbReference type="SUPFAM" id="SSF64438">
    <property type="entry name" value="CNF1/YfiH-like putative cysteine hydrolases"/>
    <property type="match status" value="1"/>
</dbReference>
<feature type="region of interest" description="Disordered" evidence="12">
    <location>
        <begin position="29"/>
        <end position="50"/>
    </location>
</feature>
<evidence type="ECO:0000256" key="3">
    <source>
        <dbReference type="ARBA" id="ARBA00007353"/>
    </source>
</evidence>
<comment type="similarity">
    <text evidence="3 11">Belongs to the purine nucleoside phosphorylase YfiH/LACC1 family.</text>
</comment>
<evidence type="ECO:0000256" key="11">
    <source>
        <dbReference type="RuleBase" id="RU361274"/>
    </source>
</evidence>
<evidence type="ECO:0000256" key="12">
    <source>
        <dbReference type="SAM" id="MobiDB-lite"/>
    </source>
</evidence>
<dbReference type="EMBL" id="JACOQI010000011">
    <property type="protein sequence ID" value="MBC5771007.1"/>
    <property type="molecule type" value="Genomic_DNA"/>
</dbReference>
<keyword evidence="5" id="KW-0479">Metal-binding</keyword>
<dbReference type="GO" id="GO:0016787">
    <property type="term" value="F:hydrolase activity"/>
    <property type="evidence" value="ECO:0007669"/>
    <property type="project" value="UniProtKB-KW"/>
</dbReference>
<evidence type="ECO:0000256" key="10">
    <source>
        <dbReference type="ARBA" id="ARBA00049893"/>
    </source>
</evidence>
<comment type="function">
    <text evidence="2">Purine nucleoside enzyme that catalyzes the phosphorolysis of adenosine and inosine nucleosides, yielding D-ribose 1-phosphate and the respective free bases, adenine and hypoxanthine. Also catalyzes the phosphorolysis of S-methyl-5'-thioadenosine into adenine and S-methyl-5-thio-alpha-D-ribose 1-phosphate. Also has adenosine deaminase activity.</text>
</comment>
<organism evidence="13 14">
    <name type="scientific">Dysosmobacter segnis</name>
    <dbReference type="NCBI Taxonomy" id="2763042"/>
    <lineage>
        <taxon>Bacteria</taxon>
        <taxon>Bacillati</taxon>
        <taxon>Bacillota</taxon>
        <taxon>Clostridia</taxon>
        <taxon>Eubacteriales</taxon>
        <taxon>Oscillospiraceae</taxon>
        <taxon>Dysosmobacter</taxon>
    </lineage>
</organism>
<sequence length="270" mass="29067">MPFQQHEQTGLVWFTADVLNEIPHGFSTRKGGVSPAPWDSLNLRPGQGDGPEKLRENYRRFFAILGLDETRAVLSQQTHTANIRTVTAEDAGKGLLRPRDYTDVDALITNVPGLPLTVFSADCGTVLLYDPVHQAIGAVHAGWRGCAAGIVEKTVAAMGTAYGSRPAELLAALGPCIGPCCFETDGDVPEAMRAALGAIANAYITVKGPKFHVDLAGLNRQWLLRAGLLPERIEVSGICTACRPDLFWSHRKMGDQRGVQVAVISLKEGL</sequence>
<dbReference type="Proteomes" id="UP000620327">
    <property type="component" value="Unassembled WGS sequence"/>
</dbReference>
<evidence type="ECO:0000256" key="2">
    <source>
        <dbReference type="ARBA" id="ARBA00003215"/>
    </source>
</evidence>
<keyword evidence="4" id="KW-0808">Transferase</keyword>
<name>A0A923SBE9_9FIRM</name>
<dbReference type="GO" id="GO:0017061">
    <property type="term" value="F:S-methyl-5-thioadenosine phosphorylase activity"/>
    <property type="evidence" value="ECO:0007669"/>
    <property type="project" value="UniProtKB-EC"/>
</dbReference>
<dbReference type="Pfam" id="PF02578">
    <property type="entry name" value="Cu-oxidase_4"/>
    <property type="match status" value="1"/>
</dbReference>
<evidence type="ECO:0000256" key="8">
    <source>
        <dbReference type="ARBA" id="ARBA00047989"/>
    </source>
</evidence>
<keyword evidence="14" id="KW-1185">Reference proteome</keyword>
<dbReference type="PANTHER" id="PTHR30616:SF2">
    <property type="entry name" value="PURINE NUCLEOSIDE PHOSPHORYLASE LACC1"/>
    <property type="match status" value="1"/>
</dbReference>
<evidence type="ECO:0000256" key="4">
    <source>
        <dbReference type="ARBA" id="ARBA00022679"/>
    </source>
</evidence>
<comment type="caution">
    <text evidence="13">The sequence shown here is derived from an EMBL/GenBank/DDBJ whole genome shotgun (WGS) entry which is preliminary data.</text>
</comment>
<accession>A0A923SBE9</accession>
<evidence type="ECO:0000313" key="14">
    <source>
        <dbReference type="Proteomes" id="UP000620327"/>
    </source>
</evidence>
<keyword evidence="7" id="KW-0862">Zinc</keyword>
<dbReference type="InterPro" id="IPR003730">
    <property type="entry name" value="Cu_polyphenol_OxRdtase"/>
</dbReference>
<dbReference type="InterPro" id="IPR011324">
    <property type="entry name" value="Cytotoxic_necrot_fac-like_cat"/>
</dbReference>
<dbReference type="RefSeq" id="WP_187015236.1">
    <property type="nucleotide sequence ID" value="NZ_JACOQI010000011.1"/>
</dbReference>
<protein>
    <recommendedName>
        <fullName evidence="11">Purine nucleoside phosphorylase</fullName>
    </recommendedName>
</protein>
<keyword evidence="6" id="KW-0378">Hydrolase</keyword>
<evidence type="ECO:0000256" key="1">
    <source>
        <dbReference type="ARBA" id="ARBA00000553"/>
    </source>
</evidence>
<reference evidence="13" key="1">
    <citation type="submission" date="2020-08" db="EMBL/GenBank/DDBJ databases">
        <title>Genome public.</title>
        <authorList>
            <person name="Liu C."/>
            <person name="Sun Q."/>
        </authorList>
    </citation>
    <scope>NUCLEOTIDE SEQUENCE</scope>
    <source>
        <strain evidence="13">BX15</strain>
    </source>
</reference>
<dbReference type="CDD" id="cd16833">
    <property type="entry name" value="YfiH"/>
    <property type="match status" value="1"/>
</dbReference>
<dbReference type="AlphaFoldDB" id="A0A923SBE9"/>
<gene>
    <name evidence="13" type="primary">pgeF</name>
    <name evidence="13" type="ORF">H8Z83_11865</name>
</gene>
<dbReference type="Gene3D" id="3.60.140.10">
    <property type="entry name" value="CNF1/YfiH-like putative cysteine hydrolases"/>
    <property type="match status" value="1"/>
</dbReference>
<comment type="catalytic activity">
    <reaction evidence="10">
        <text>S-methyl-5'-thioadenosine + phosphate = 5-(methylsulfanyl)-alpha-D-ribose 1-phosphate + adenine</text>
        <dbReference type="Rhea" id="RHEA:11852"/>
        <dbReference type="ChEBI" id="CHEBI:16708"/>
        <dbReference type="ChEBI" id="CHEBI:17509"/>
        <dbReference type="ChEBI" id="CHEBI:43474"/>
        <dbReference type="ChEBI" id="CHEBI:58533"/>
        <dbReference type="EC" id="2.4.2.28"/>
    </reaction>
    <physiologicalReaction direction="left-to-right" evidence="10">
        <dbReference type="Rhea" id="RHEA:11853"/>
    </physiologicalReaction>
</comment>
<evidence type="ECO:0000256" key="9">
    <source>
        <dbReference type="ARBA" id="ARBA00048968"/>
    </source>
</evidence>
<dbReference type="PANTHER" id="PTHR30616">
    <property type="entry name" value="UNCHARACTERIZED PROTEIN YFIH"/>
    <property type="match status" value="1"/>
</dbReference>
<dbReference type="NCBIfam" id="TIGR00726">
    <property type="entry name" value="peptidoglycan editing factor PgeF"/>
    <property type="match status" value="1"/>
</dbReference>
<comment type="catalytic activity">
    <reaction evidence="1">
        <text>inosine + phosphate = alpha-D-ribose 1-phosphate + hypoxanthine</text>
        <dbReference type="Rhea" id="RHEA:27646"/>
        <dbReference type="ChEBI" id="CHEBI:17368"/>
        <dbReference type="ChEBI" id="CHEBI:17596"/>
        <dbReference type="ChEBI" id="CHEBI:43474"/>
        <dbReference type="ChEBI" id="CHEBI:57720"/>
        <dbReference type="EC" id="2.4.2.1"/>
    </reaction>
    <physiologicalReaction direction="left-to-right" evidence="1">
        <dbReference type="Rhea" id="RHEA:27647"/>
    </physiologicalReaction>
</comment>
<dbReference type="InterPro" id="IPR038371">
    <property type="entry name" value="Cu_polyphenol_OxRdtase_sf"/>
</dbReference>
<comment type="catalytic activity">
    <reaction evidence="9">
        <text>adenosine + phosphate = alpha-D-ribose 1-phosphate + adenine</text>
        <dbReference type="Rhea" id="RHEA:27642"/>
        <dbReference type="ChEBI" id="CHEBI:16335"/>
        <dbReference type="ChEBI" id="CHEBI:16708"/>
        <dbReference type="ChEBI" id="CHEBI:43474"/>
        <dbReference type="ChEBI" id="CHEBI:57720"/>
        <dbReference type="EC" id="2.4.2.1"/>
    </reaction>
    <physiologicalReaction direction="left-to-right" evidence="9">
        <dbReference type="Rhea" id="RHEA:27643"/>
    </physiologicalReaction>
</comment>
<evidence type="ECO:0000313" key="13">
    <source>
        <dbReference type="EMBL" id="MBC5771007.1"/>
    </source>
</evidence>
<evidence type="ECO:0000256" key="5">
    <source>
        <dbReference type="ARBA" id="ARBA00022723"/>
    </source>
</evidence>